<evidence type="ECO:0000313" key="2">
    <source>
        <dbReference type="EMBL" id="KAG0568279.1"/>
    </source>
</evidence>
<keyword evidence="1" id="KW-0732">Signal</keyword>
<name>A0A8T0HDQ4_CERPU</name>
<protein>
    <submittedName>
        <fullName evidence="2">Uncharacterized protein</fullName>
    </submittedName>
</protein>
<organism evidence="2 3">
    <name type="scientific">Ceratodon purpureus</name>
    <name type="common">Fire moss</name>
    <name type="synonym">Dicranum purpureum</name>
    <dbReference type="NCBI Taxonomy" id="3225"/>
    <lineage>
        <taxon>Eukaryota</taxon>
        <taxon>Viridiplantae</taxon>
        <taxon>Streptophyta</taxon>
        <taxon>Embryophyta</taxon>
        <taxon>Bryophyta</taxon>
        <taxon>Bryophytina</taxon>
        <taxon>Bryopsida</taxon>
        <taxon>Dicranidae</taxon>
        <taxon>Pseudoditrichales</taxon>
        <taxon>Ditrichaceae</taxon>
        <taxon>Ceratodon</taxon>
    </lineage>
</organism>
<keyword evidence="3" id="KW-1185">Reference proteome</keyword>
<sequence>MTMTMAISRALCVLLLLGVAAVSTEAVKIETFNDRGCTGGATNTFYVGRNQCQTFIDQGSVRVTEIGPDVRVSFHNQRNCQGASSVGQGYGSLCMNQGATKLRAVYVA</sequence>
<dbReference type="EMBL" id="CM026427">
    <property type="protein sequence ID" value="KAG0568279.1"/>
    <property type="molecule type" value="Genomic_DNA"/>
</dbReference>
<proteinExistence type="predicted"/>
<feature type="signal peptide" evidence="1">
    <location>
        <begin position="1"/>
        <end position="26"/>
    </location>
</feature>
<accession>A0A8T0HDQ4</accession>
<comment type="caution">
    <text evidence="2">The sequence shown here is derived from an EMBL/GenBank/DDBJ whole genome shotgun (WGS) entry which is preliminary data.</text>
</comment>
<feature type="chain" id="PRO_5035936219" evidence="1">
    <location>
        <begin position="27"/>
        <end position="108"/>
    </location>
</feature>
<gene>
    <name evidence="2" type="ORF">KC19_6G008900</name>
</gene>
<evidence type="ECO:0000313" key="3">
    <source>
        <dbReference type="Proteomes" id="UP000822688"/>
    </source>
</evidence>
<dbReference type="AlphaFoldDB" id="A0A8T0HDQ4"/>
<evidence type="ECO:0000256" key="1">
    <source>
        <dbReference type="SAM" id="SignalP"/>
    </source>
</evidence>
<dbReference type="Proteomes" id="UP000822688">
    <property type="component" value="Chromosome 6"/>
</dbReference>
<reference evidence="2 3" key="1">
    <citation type="submission" date="2020-06" db="EMBL/GenBank/DDBJ databases">
        <title>WGS assembly of Ceratodon purpureus strain R40.</title>
        <authorList>
            <person name="Carey S.B."/>
            <person name="Jenkins J."/>
            <person name="Shu S."/>
            <person name="Lovell J.T."/>
            <person name="Sreedasyam A."/>
            <person name="Maumus F."/>
            <person name="Tiley G.P."/>
            <person name="Fernandez-Pozo N."/>
            <person name="Barry K."/>
            <person name="Chen C."/>
            <person name="Wang M."/>
            <person name="Lipzen A."/>
            <person name="Daum C."/>
            <person name="Saski C.A."/>
            <person name="Payton A.C."/>
            <person name="Mcbreen J.C."/>
            <person name="Conrad R.E."/>
            <person name="Kollar L.M."/>
            <person name="Olsson S."/>
            <person name="Huttunen S."/>
            <person name="Landis J.B."/>
            <person name="Wickett N.J."/>
            <person name="Johnson M.G."/>
            <person name="Rensing S.A."/>
            <person name="Grimwood J."/>
            <person name="Schmutz J."/>
            <person name="Mcdaniel S.F."/>
        </authorList>
    </citation>
    <scope>NUCLEOTIDE SEQUENCE [LARGE SCALE GENOMIC DNA]</scope>
    <source>
        <strain evidence="2 3">R40</strain>
    </source>
</reference>